<feature type="binding site" description="axial binding residue" evidence="6">
    <location>
        <position position="466"/>
    </location>
    <ligand>
        <name>heme</name>
        <dbReference type="ChEBI" id="CHEBI:30413"/>
    </ligand>
    <ligandPart>
        <name>Fe</name>
        <dbReference type="ChEBI" id="CHEBI:18248"/>
    </ligandPart>
</feature>
<keyword evidence="6" id="KW-0408">Iron</keyword>
<dbReference type="PRINTS" id="PR00385">
    <property type="entry name" value="P450"/>
</dbReference>
<evidence type="ECO:0000256" key="4">
    <source>
        <dbReference type="ARBA" id="ARBA00068222"/>
    </source>
</evidence>
<keyword evidence="7" id="KW-0472">Membrane</keyword>
<keyword evidence="2" id="KW-0843">Virulence</keyword>
<reference evidence="8 9" key="1">
    <citation type="submission" date="2016-07" db="EMBL/GenBank/DDBJ databases">
        <title>Pervasive Adenine N6-methylation of Active Genes in Fungi.</title>
        <authorList>
            <consortium name="DOE Joint Genome Institute"/>
            <person name="Mondo S.J."/>
            <person name="Dannebaum R.O."/>
            <person name="Kuo R.C."/>
            <person name="Labutti K."/>
            <person name="Haridas S."/>
            <person name="Kuo A."/>
            <person name="Salamov A."/>
            <person name="Ahrendt S.R."/>
            <person name="Lipzen A."/>
            <person name="Sullivan W."/>
            <person name="Andreopoulos W.B."/>
            <person name="Clum A."/>
            <person name="Lindquist E."/>
            <person name="Daum C."/>
            <person name="Ramamoorthy G.K."/>
            <person name="Gryganskyi A."/>
            <person name="Culley D."/>
            <person name="Magnuson J.K."/>
            <person name="James T.Y."/>
            <person name="O'Malley M.A."/>
            <person name="Stajich J.E."/>
            <person name="Spatafora J.W."/>
            <person name="Visel A."/>
            <person name="Grigoriev I.V."/>
        </authorList>
    </citation>
    <scope>NUCLEOTIDE SEQUENCE [LARGE SCALE GENOMIC DNA]</scope>
    <source>
        <strain evidence="8 9">CBS 115471</strain>
    </source>
</reference>
<dbReference type="GO" id="GO:0004497">
    <property type="term" value="F:monooxygenase activity"/>
    <property type="evidence" value="ECO:0007669"/>
    <property type="project" value="UniProtKB-KW"/>
</dbReference>
<evidence type="ECO:0000256" key="3">
    <source>
        <dbReference type="ARBA" id="ARBA00067672"/>
    </source>
</evidence>
<dbReference type="InterPro" id="IPR050121">
    <property type="entry name" value="Cytochrome_P450_monoxygenase"/>
</dbReference>
<accession>A0A1Y1YZ10</accession>
<comment type="cofactor">
    <cofactor evidence="6">
        <name>heme</name>
        <dbReference type="ChEBI" id="CHEBI:30413"/>
    </cofactor>
</comment>
<keyword evidence="8" id="KW-0503">Monooxygenase</keyword>
<evidence type="ECO:0000256" key="2">
    <source>
        <dbReference type="ARBA" id="ARBA00023026"/>
    </source>
</evidence>
<sequence>MASEAAPPGLRLPVYLLVLLAFGVYLVAGRLREYWRLRQFKGPFSTGISWIAHSRAVVGGSAHRWYGDITEKYGVIARIAPNHLITSSPELWAHINAVRSPYKRGEWYYHPARFEPGKDNVFTECDNEKHDARRKKMVAGYSGKENPGLEQDIDTHVEELVHLVRSKYATPAASDHTATPMNLATKIQYFTLDVISHVGLGKAFGDLKADEDINDYLVACEEGLSIANFCWGLGISWIRDVPVLGKLISPSEHDARGFGKMMGTARKSISERMAKDISERSDMLSSFIRHGLTGDDLFHETFEQVLAGSDTTAASIRIIMLYLMSHRRIYNKLQAGIDEAVKAGLAPAAPGIISDAEAQRLPYLAAVVREAMRVHPPVVNIFSRIVPKGGDTVTVDGKEVFLPGDTMIGYSAWSMHRHNKGLYGEDAHVFRPERWFIDETLPGEKDRLARMYKTNDMIFGYGRWVCLGRVVALIEIHKVIFELFRNFDWSLTNPHEPWTISNASGLFNIGNMWVEVTERH</sequence>
<dbReference type="InterPro" id="IPR001128">
    <property type="entry name" value="Cyt_P450"/>
</dbReference>
<dbReference type="GO" id="GO:0016705">
    <property type="term" value="F:oxidoreductase activity, acting on paired donors, with incorporation or reduction of molecular oxygen"/>
    <property type="evidence" value="ECO:0007669"/>
    <property type="project" value="InterPro"/>
</dbReference>
<dbReference type="GO" id="GO:0020037">
    <property type="term" value="F:heme binding"/>
    <property type="evidence" value="ECO:0007669"/>
    <property type="project" value="InterPro"/>
</dbReference>
<proteinExistence type="predicted"/>
<dbReference type="GO" id="GO:0005506">
    <property type="term" value="F:iron ion binding"/>
    <property type="evidence" value="ECO:0007669"/>
    <property type="project" value="InterPro"/>
</dbReference>
<keyword evidence="6" id="KW-0479">Metal-binding</keyword>
<comment type="pathway">
    <text evidence="1">Hormone biosynthesis.</text>
</comment>
<dbReference type="Gene3D" id="1.10.630.10">
    <property type="entry name" value="Cytochrome P450"/>
    <property type="match status" value="1"/>
</dbReference>
<dbReference type="CDD" id="cd11060">
    <property type="entry name" value="CYP57A1-like"/>
    <property type="match status" value="1"/>
</dbReference>
<dbReference type="PANTHER" id="PTHR24305">
    <property type="entry name" value="CYTOCHROME P450"/>
    <property type="match status" value="1"/>
</dbReference>
<comment type="caution">
    <text evidence="8">The sequence shown here is derived from an EMBL/GenBank/DDBJ whole genome shotgun (WGS) entry which is preliminary data.</text>
</comment>
<evidence type="ECO:0000256" key="5">
    <source>
        <dbReference type="ARBA" id="ARBA00079990"/>
    </source>
</evidence>
<name>A0A1Y1YZ10_9PLEO</name>
<dbReference type="SUPFAM" id="SSF48264">
    <property type="entry name" value="Cytochrome P450"/>
    <property type="match status" value="1"/>
</dbReference>
<dbReference type="STRING" id="1231657.A0A1Y1YZ10"/>
<dbReference type="InterPro" id="IPR002401">
    <property type="entry name" value="Cyt_P450_E_grp-I"/>
</dbReference>
<organism evidence="8 9">
    <name type="scientific">Clohesyomyces aquaticus</name>
    <dbReference type="NCBI Taxonomy" id="1231657"/>
    <lineage>
        <taxon>Eukaryota</taxon>
        <taxon>Fungi</taxon>
        <taxon>Dikarya</taxon>
        <taxon>Ascomycota</taxon>
        <taxon>Pezizomycotina</taxon>
        <taxon>Dothideomycetes</taxon>
        <taxon>Pleosporomycetidae</taxon>
        <taxon>Pleosporales</taxon>
        <taxon>Lindgomycetaceae</taxon>
        <taxon>Clohesyomyces</taxon>
    </lineage>
</organism>
<evidence type="ECO:0000256" key="1">
    <source>
        <dbReference type="ARBA" id="ARBA00004972"/>
    </source>
</evidence>
<evidence type="ECO:0000256" key="7">
    <source>
        <dbReference type="SAM" id="Phobius"/>
    </source>
</evidence>
<keyword evidence="6" id="KW-0349">Heme</keyword>
<evidence type="ECO:0000313" key="8">
    <source>
        <dbReference type="EMBL" id="ORY02937.1"/>
    </source>
</evidence>
<gene>
    <name evidence="8" type="ORF">BCR34DRAFT_78055</name>
</gene>
<dbReference type="Pfam" id="PF00067">
    <property type="entry name" value="p450"/>
    <property type="match status" value="1"/>
</dbReference>
<dbReference type="EMBL" id="MCFA01000152">
    <property type="protein sequence ID" value="ORY02937.1"/>
    <property type="molecule type" value="Genomic_DNA"/>
</dbReference>
<keyword evidence="8" id="KW-0560">Oxidoreductase</keyword>
<dbReference type="PRINTS" id="PR00463">
    <property type="entry name" value="EP450I"/>
</dbReference>
<keyword evidence="7" id="KW-1133">Transmembrane helix</keyword>
<dbReference type="FunFam" id="1.10.630.10:FF:000076">
    <property type="entry name" value="Cytochrome P450 monooxygenase"/>
    <property type="match status" value="1"/>
</dbReference>
<evidence type="ECO:0000256" key="6">
    <source>
        <dbReference type="PIRSR" id="PIRSR602401-1"/>
    </source>
</evidence>
<dbReference type="PANTHER" id="PTHR24305:SF168">
    <property type="entry name" value="P450, PUTATIVE (EUROFUNG)-RELATED"/>
    <property type="match status" value="1"/>
</dbReference>
<evidence type="ECO:0000313" key="9">
    <source>
        <dbReference type="Proteomes" id="UP000193144"/>
    </source>
</evidence>
<keyword evidence="9" id="KW-1185">Reference proteome</keyword>
<dbReference type="OrthoDB" id="3934656at2759"/>
<dbReference type="AlphaFoldDB" id="A0A1Y1YZ10"/>
<dbReference type="InterPro" id="IPR036396">
    <property type="entry name" value="Cyt_P450_sf"/>
</dbReference>
<protein>
    <recommendedName>
        <fullName evidence="4">Cytochrome P450 monooxygenase ABA1</fullName>
    </recommendedName>
    <alternativeName>
        <fullName evidence="5">Abscisic acid biosynthesis protein 1</fullName>
    </alternativeName>
    <alternativeName>
        <fullName evidence="3">Cytochrome P450 monooxygenase aba1</fullName>
    </alternativeName>
</protein>
<keyword evidence="7" id="KW-0812">Transmembrane</keyword>
<feature type="transmembrane region" description="Helical" evidence="7">
    <location>
        <begin position="12"/>
        <end position="31"/>
    </location>
</feature>
<dbReference type="Proteomes" id="UP000193144">
    <property type="component" value="Unassembled WGS sequence"/>
</dbReference>